<dbReference type="EMBL" id="PYMK01000016">
    <property type="protein sequence ID" value="PSU27874.1"/>
    <property type="molecule type" value="Genomic_DNA"/>
</dbReference>
<gene>
    <name evidence="2" type="ORF">CTM88_14275</name>
</gene>
<dbReference type="InterPro" id="IPR011009">
    <property type="entry name" value="Kinase-like_dom_sf"/>
</dbReference>
<dbReference type="RefSeq" id="WP_065176679.1">
    <property type="nucleotide sequence ID" value="NZ_LZFA01000024.1"/>
</dbReference>
<dbReference type="GO" id="GO:0004674">
    <property type="term" value="F:protein serine/threonine kinase activity"/>
    <property type="evidence" value="ECO:0007669"/>
    <property type="project" value="TreeGrafter"/>
</dbReference>
<dbReference type="InterPro" id="IPR051681">
    <property type="entry name" value="Ser/Thr_Kinases-Pseudokinases"/>
</dbReference>
<evidence type="ECO:0000313" key="3">
    <source>
        <dbReference type="Proteomes" id="UP000240254"/>
    </source>
</evidence>
<protein>
    <submittedName>
        <fullName evidence="2">Protein kinase</fullName>
    </submittedName>
</protein>
<dbReference type="SMART" id="SM00220">
    <property type="entry name" value="S_TKc"/>
    <property type="match status" value="1"/>
</dbReference>
<organism evidence="2 3">
    <name type="scientific">Photobacterium aquimaris</name>
    <dbReference type="NCBI Taxonomy" id="512643"/>
    <lineage>
        <taxon>Bacteria</taxon>
        <taxon>Pseudomonadati</taxon>
        <taxon>Pseudomonadota</taxon>
        <taxon>Gammaproteobacteria</taxon>
        <taxon>Vibrionales</taxon>
        <taxon>Vibrionaceae</taxon>
        <taxon>Photobacterium</taxon>
    </lineage>
</organism>
<feature type="domain" description="Protein kinase" evidence="1">
    <location>
        <begin position="17"/>
        <end position="306"/>
    </location>
</feature>
<dbReference type="AlphaFoldDB" id="A0A2T3IHQ7"/>
<accession>A0A2T3IHQ7</accession>
<evidence type="ECO:0000313" key="2">
    <source>
        <dbReference type="EMBL" id="PSU27874.1"/>
    </source>
</evidence>
<dbReference type="SUPFAM" id="SSF56112">
    <property type="entry name" value="Protein kinase-like (PK-like)"/>
    <property type="match status" value="1"/>
</dbReference>
<dbReference type="PANTHER" id="PTHR44329">
    <property type="entry name" value="SERINE/THREONINE-PROTEIN KINASE TNNI3K-RELATED"/>
    <property type="match status" value="1"/>
</dbReference>
<comment type="caution">
    <text evidence="2">The sequence shown here is derived from an EMBL/GenBank/DDBJ whole genome shotgun (WGS) entry which is preliminary data.</text>
</comment>
<keyword evidence="2" id="KW-0808">Transferase</keyword>
<dbReference type="InterPro" id="IPR000719">
    <property type="entry name" value="Prot_kinase_dom"/>
</dbReference>
<dbReference type="PROSITE" id="PS50011">
    <property type="entry name" value="PROTEIN_KINASE_DOM"/>
    <property type="match status" value="1"/>
</dbReference>
<proteinExistence type="predicted"/>
<dbReference type="Gene3D" id="1.10.510.10">
    <property type="entry name" value="Transferase(Phosphotransferase) domain 1"/>
    <property type="match status" value="1"/>
</dbReference>
<sequence>MNNKKKSTVYDKHDNAYELTKRVGEGGQGIVCQTQLSGILVKILNTKNESAIKRWQKQLDWSLRQDLTGLNLALPKIQITKPRLGYVMELMDGLIPLQDVLEKSFSDLVDNHSIKQYIQTGGLKRRLQILLKVAKTLAKLHGRGYAYGDISPANIFVSEDSRYSEVWFIDCDNLCINEREGFTHIYTPGYGAPEVVKGDMGVNALTDQWSFAVMAFELLTHQHPFKGLHVEDGEPEVVEEQAYGGELPWVYDTEDESNESVGGIDLALVANENLSTLFNQCFTKGKTQPYERPSLNVWCAALQEALDHLLECPTCSSHYFTNLQSDDQTCPFCSTSVGKEHYAVLRQVIYLNEEDSQYTFNSSEGFIQTDNVRVVSNGMSLTFNSAPYNTELWFDSDENLTVTMTEGDIYFIPESHAVCCISRQNSSQVHQITHKQRIAAERRSATDPYEFTNWLKSDENKPEFVELLKTYRWQLA</sequence>
<evidence type="ECO:0000259" key="1">
    <source>
        <dbReference type="PROSITE" id="PS50011"/>
    </source>
</evidence>
<dbReference type="Proteomes" id="UP000240254">
    <property type="component" value="Unassembled WGS sequence"/>
</dbReference>
<dbReference type="OrthoDB" id="9801841at2"/>
<name>A0A2T3IHQ7_9GAMM</name>
<dbReference type="Pfam" id="PF00069">
    <property type="entry name" value="Pkinase"/>
    <property type="match status" value="1"/>
</dbReference>
<dbReference type="GO" id="GO:0005524">
    <property type="term" value="F:ATP binding"/>
    <property type="evidence" value="ECO:0007669"/>
    <property type="project" value="InterPro"/>
</dbReference>
<keyword evidence="2" id="KW-0418">Kinase</keyword>
<dbReference type="PANTHER" id="PTHR44329:SF260">
    <property type="entry name" value="PROTEIN KINASE DOMAIN-CONTAINING PROTEIN"/>
    <property type="match status" value="1"/>
</dbReference>
<reference evidence="2 3" key="1">
    <citation type="submission" date="2018-03" db="EMBL/GenBank/DDBJ databases">
        <title>Whole genome sequencing of Histamine producing bacteria.</title>
        <authorList>
            <person name="Butler K."/>
        </authorList>
    </citation>
    <scope>NUCLEOTIDE SEQUENCE [LARGE SCALE GENOMIC DNA]</scope>
    <source>
        <strain evidence="2 3">BS2</strain>
    </source>
</reference>